<dbReference type="PANTHER" id="PTHR21540:SF0">
    <property type="entry name" value="PHD FAMILY PROTEIN"/>
    <property type="match status" value="1"/>
</dbReference>
<feature type="region of interest" description="Disordered" evidence="2">
    <location>
        <begin position="232"/>
        <end position="419"/>
    </location>
</feature>
<feature type="compositionally biased region" description="Low complexity" evidence="2">
    <location>
        <begin position="237"/>
        <end position="290"/>
    </location>
</feature>
<proteinExistence type="predicted"/>
<name>A0A2V5HVQ7_9EURO</name>
<gene>
    <name evidence="4" type="ORF">BP00DRAFT_461225</name>
</gene>
<evidence type="ECO:0000256" key="2">
    <source>
        <dbReference type="SAM" id="MobiDB-lite"/>
    </source>
</evidence>
<protein>
    <recommendedName>
        <fullName evidence="3">RING-type domain-containing protein</fullName>
    </recommendedName>
</protein>
<keyword evidence="1" id="KW-0479">Metal-binding</keyword>
<dbReference type="PROSITE" id="PS50089">
    <property type="entry name" value="ZF_RING_2"/>
    <property type="match status" value="1"/>
</dbReference>
<feature type="domain" description="RING-type" evidence="3">
    <location>
        <begin position="428"/>
        <end position="489"/>
    </location>
</feature>
<evidence type="ECO:0000259" key="3">
    <source>
        <dbReference type="PROSITE" id="PS50089"/>
    </source>
</evidence>
<dbReference type="AlphaFoldDB" id="A0A2V5HVQ7"/>
<keyword evidence="1" id="KW-0863">Zinc-finger</keyword>
<dbReference type="GO" id="GO:0061630">
    <property type="term" value="F:ubiquitin protein ligase activity"/>
    <property type="evidence" value="ECO:0007669"/>
    <property type="project" value="InterPro"/>
</dbReference>
<dbReference type="InterPro" id="IPR039903">
    <property type="entry name" value="Zswim2"/>
</dbReference>
<organism evidence="4 5">
    <name type="scientific">Aspergillus indologenus CBS 114.80</name>
    <dbReference type="NCBI Taxonomy" id="1450541"/>
    <lineage>
        <taxon>Eukaryota</taxon>
        <taxon>Fungi</taxon>
        <taxon>Dikarya</taxon>
        <taxon>Ascomycota</taxon>
        <taxon>Pezizomycotina</taxon>
        <taxon>Eurotiomycetes</taxon>
        <taxon>Eurotiomycetidae</taxon>
        <taxon>Eurotiales</taxon>
        <taxon>Aspergillaceae</taxon>
        <taxon>Aspergillus</taxon>
        <taxon>Aspergillus subgen. Circumdati</taxon>
    </lineage>
</organism>
<evidence type="ECO:0000313" key="5">
    <source>
        <dbReference type="Proteomes" id="UP000248817"/>
    </source>
</evidence>
<dbReference type="InterPro" id="IPR001841">
    <property type="entry name" value="Znf_RING"/>
</dbReference>
<feature type="compositionally biased region" description="Low complexity" evidence="2">
    <location>
        <begin position="301"/>
        <end position="409"/>
    </location>
</feature>
<keyword evidence="1" id="KW-0862">Zinc</keyword>
<dbReference type="EMBL" id="KZ825608">
    <property type="protein sequence ID" value="PYI26174.1"/>
    <property type="molecule type" value="Genomic_DNA"/>
</dbReference>
<sequence length="493" mass="53127">MSRYPAKADHLSEILDLYPDEERWCAGYAPSEGRRCHNPISGANRGSAVRLLDEGSERMIQGEDIHDLLMDLASLVLCRHVHQKDRRSQVPSLVRKWQEKIRGVSEDLEKGEGVIGRSAWRYHHNLFTACSIDHGAAWAIHCSSTDPSCFYLILTFRLSIFRLFASKAFTSTSFNFKLFPHYLHPDGQPPCYCYSSFQLSRLSDYFDVGVYISFYVHCIFHHLTYKRQSKSKSTQHSAQASHSDTTTTTSTATTTTTSVTSTRTITVSTSSSTSTAAPTASAASPRVSVSNVEPEASAIGPTDATARPRTASTTVTPAASTSAPTTLASTSTTIATAGASSTSDPTSAPTTAPTVPAQTATATATATPEPTTTTSQPDTSSPAVVSQPSRSSSSSSPISSPASAVSVPSPLVPKPAYTPTRQPITGDCAICYEPLLPDSPFTTPHQAARDLSIVHCKQQCGTNFHFSCMFTWKKTASQMDRQPTCPMCRAAWS</sequence>
<evidence type="ECO:0000313" key="4">
    <source>
        <dbReference type="EMBL" id="PYI26174.1"/>
    </source>
</evidence>
<accession>A0A2V5HVQ7</accession>
<dbReference type="SUPFAM" id="SSF57850">
    <property type="entry name" value="RING/U-box"/>
    <property type="match status" value="1"/>
</dbReference>
<dbReference type="Gene3D" id="3.30.40.10">
    <property type="entry name" value="Zinc/RING finger domain, C3HC4 (zinc finger)"/>
    <property type="match status" value="1"/>
</dbReference>
<evidence type="ECO:0000256" key="1">
    <source>
        <dbReference type="PROSITE-ProRule" id="PRU00175"/>
    </source>
</evidence>
<dbReference type="PANTHER" id="PTHR21540">
    <property type="entry name" value="RING FINGER AND SWIM DOMAIN-CONTAINING PROTEIN 2"/>
    <property type="match status" value="1"/>
</dbReference>
<dbReference type="InterPro" id="IPR013083">
    <property type="entry name" value="Znf_RING/FYVE/PHD"/>
</dbReference>
<dbReference type="Proteomes" id="UP000248817">
    <property type="component" value="Unassembled WGS sequence"/>
</dbReference>
<keyword evidence="5" id="KW-1185">Reference proteome</keyword>
<reference evidence="4 5" key="1">
    <citation type="submission" date="2018-02" db="EMBL/GenBank/DDBJ databases">
        <title>The genomes of Aspergillus section Nigri reveals drivers in fungal speciation.</title>
        <authorList>
            <consortium name="DOE Joint Genome Institute"/>
            <person name="Vesth T.C."/>
            <person name="Nybo J."/>
            <person name="Theobald S."/>
            <person name="Brandl J."/>
            <person name="Frisvad J.C."/>
            <person name="Nielsen K.F."/>
            <person name="Lyhne E.K."/>
            <person name="Kogle M.E."/>
            <person name="Kuo A."/>
            <person name="Riley R."/>
            <person name="Clum A."/>
            <person name="Nolan M."/>
            <person name="Lipzen A."/>
            <person name="Salamov A."/>
            <person name="Henrissat B."/>
            <person name="Wiebenga A."/>
            <person name="De vries R.P."/>
            <person name="Grigoriev I.V."/>
            <person name="Mortensen U.H."/>
            <person name="Andersen M.R."/>
            <person name="Baker S.E."/>
        </authorList>
    </citation>
    <scope>NUCLEOTIDE SEQUENCE [LARGE SCALE GENOMIC DNA]</scope>
    <source>
        <strain evidence="4 5">CBS 114.80</strain>
    </source>
</reference>
<dbReference type="GO" id="GO:0008270">
    <property type="term" value="F:zinc ion binding"/>
    <property type="evidence" value="ECO:0007669"/>
    <property type="project" value="UniProtKB-KW"/>
</dbReference>